<dbReference type="OrthoDB" id="77251at2759"/>
<dbReference type="SUPFAM" id="SSF101447">
    <property type="entry name" value="Formin homology 2 domain (FH2 domain)"/>
    <property type="match status" value="1"/>
</dbReference>
<sequence>MATQQAGGLHSLATIIKRLEAATSRIEDIVASQGSLVPGAAPAQAATPTSGSTATGAAAPPPPPPPPPPPVAQEPAVRETPKSVTAFDEQVLEGKVKPFVKLSKELGDESVSELADLIEKQYAALRSFLLIAATCQKPDQKALEGLLRDLEESIKAIPKAKEARRSTGSRDFAQHLTFMAEGAPAIGWVVSPTPAPYVGDVKESTEFWGNRIIKEWKEKNPKHVEFVRAFMAIFDAMRAFAKEHHTAGLVWNAKGIPYDQYKSPAAGAPAPPPPPPPAPKAATAPAGGAASVFAELNKGEAITQGLRKVDKSEMTHKNPALRAGSTVPSAPTPAGKKPIKPTKPSALAGKKPPKFVLEGNKWLIEWQENESQLVVENVEINQSVNIFNCKQSTIIIKGKVNAVTIHNSSKTAVLVESVVSSVSVTASPSFTLQVTGTAPMIQVDSTDSGQIYLSNSSLNAEITTAKCSAINVSLPVPGEEDGVFDEHPVPEMLRTVVKDGKLVTTVVEHVG</sequence>
<gene>
    <name evidence="7" type="ORF">CC1G_03908</name>
</gene>
<dbReference type="SUPFAM" id="SSF69340">
    <property type="entry name" value="C-terminal domain of adenylylcyclase associated protein"/>
    <property type="match status" value="1"/>
</dbReference>
<dbReference type="AlphaFoldDB" id="A8NH62"/>
<evidence type="ECO:0000313" key="7">
    <source>
        <dbReference type="EMBL" id="EAU88236.1"/>
    </source>
</evidence>
<dbReference type="Pfam" id="PF08603">
    <property type="entry name" value="CAP_C"/>
    <property type="match status" value="1"/>
</dbReference>
<dbReference type="InterPro" id="IPR036223">
    <property type="entry name" value="CAP_C_sf"/>
</dbReference>
<accession>A8NH62</accession>
<dbReference type="OMA" id="KSQQTHK"/>
<dbReference type="Proteomes" id="UP000001861">
    <property type="component" value="Unassembled WGS sequence"/>
</dbReference>
<feature type="compositionally biased region" description="Pro residues" evidence="5">
    <location>
        <begin position="59"/>
        <end position="72"/>
    </location>
</feature>
<feature type="region of interest" description="Disordered" evidence="5">
    <location>
        <begin position="263"/>
        <end position="286"/>
    </location>
</feature>
<feature type="compositionally biased region" description="Low complexity" evidence="5">
    <location>
        <begin position="37"/>
        <end position="58"/>
    </location>
</feature>
<dbReference type="RefSeq" id="XP_001833691.1">
    <property type="nucleotide sequence ID" value="XM_001833639.1"/>
</dbReference>
<dbReference type="PANTHER" id="PTHR10652:SF0">
    <property type="entry name" value="ADENYLYL CYCLASE-ASSOCIATED PROTEIN"/>
    <property type="match status" value="1"/>
</dbReference>
<dbReference type="STRING" id="240176.A8NH62"/>
<dbReference type="GO" id="GO:0003779">
    <property type="term" value="F:actin binding"/>
    <property type="evidence" value="ECO:0007669"/>
    <property type="project" value="InterPro"/>
</dbReference>
<comment type="function">
    <text evidence="2">The N-terminal domain binds to adenylyl cyclase, thereby enabling adenylyl cyclase to be activated by upstream regulatory signals, such as Ras. The C-terminal domain is required for normal cellular morphology and growth control.</text>
</comment>
<evidence type="ECO:0000313" key="8">
    <source>
        <dbReference type="Proteomes" id="UP000001861"/>
    </source>
</evidence>
<feature type="region of interest" description="Disordered" evidence="5">
    <location>
        <begin position="37"/>
        <end position="85"/>
    </location>
</feature>
<dbReference type="FunCoup" id="A8NH62">
    <property type="interactions" value="276"/>
</dbReference>
<dbReference type="InterPro" id="IPR053950">
    <property type="entry name" value="CAP_N"/>
</dbReference>
<dbReference type="GO" id="GO:0005737">
    <property type="term" value="C:cytoplasm"/>
    <property type="evidence" value="ECO:0007669"/>
    <property type="project" value="TreeGrafter"/>
</dbReference>
<dbReference type="PANTHER" id="PTHR10652">
    <property type="entry name" value="ADENYLYL CYCLASE-ASSOCIATED PROTEIN"/>
    <property type="match status" value="1"/>
</dbReference>
<protein>
    <recommendedName>
        <fullName evidence="3 4">Adenylyl cyclase-associated protein</fullName>
    </recommendedName>
</protein>
<feature type="compositionally biased region" description="Pro residues" evidence="5">
    <location>
        <begin position="269"/>
        <end position="279"/>
    </location>
</feature>
<comment type="caution">
    <text evidence="7">The sequence shown here is derived from an EMBL/GenBank/DDBJ whole genome shotgun (WGS) entry which is preliminary data.</text>
</comment>
<dbReference type="KEGG" id="cci:CC1G_03908"/>
<dbReference type="InterPro" id="IPR006599">
    <property type="entry name" value="CARP_motif"/>
</dbReference>
<dbReference type="EMBL" id="AACS02000002">
    <property type="protein sequence ID" value="EAU88236.1"/>
    <property type="molecule type" value="Genomic_DNA"/>
</dbReference>
<evidence type="ECO:0000256" key="1">
    <source>
        <dbReference type="ARBA" id="ARBA00007659"/>
    </source>
</evidence>
<dbReference type="InterPro" id="IPR013912">
    <property type="entry name" value="Adenylate_cyclase-assoc_CAP_C"/>
</dbReference>
<proteinExistence type="inferred from homology"/>
<evidence type="ECO:0000256" key="2">
    <source>
        <dbReference type="ARBA" id="ARBA00054756"/>
    </source>
</evidence>
<dbReference type="GO" id="GO:0019933">
    <property type="term" value="P:cAMP-mediated signaling"/>
    <property type="evidence" value="ECO:0007669"/>
    <property type="project" value="TreeGrafter"/>
</dbReference>
<evidence type="ECO:0000256" key="4">
    <source>
        <dbReference type="RuleBase" id="RU000647"/>
    </source>
</evidence>
<dbReference type="SMART" id="SM00673">
    <property type="entry name" value="CARP"/>
    <property type="match status" value="2"/>
</dbReference>
<keyword evidence="8" id="KW-1185">Reference proteome</keyword>
<dbReference type="SUPFAM" id="SSF101278">
    <property type="entry name" value="N-terminal domain of adenylylcyclase associated protein, CAP"/>
    <property type="match status" value="1"/>
</dbReference>
<dbReference type="GO" id="GO:0008179">
    <property type="term" value="F:adenylate cyclase binding"/>
    <property type="evidence" value="ECO:0007669"/>
    <property type="project" value="TreeGrafter"/>
</dbReference>
<dbReference type="eggNOG" id="KOG2675">
    <property type="taxonomic scope" value="Eukaryota"/>
</dbReference>
<evidence type="ECO:0000256" key="5">
    <source>
        <dbReference type="SAM" id="MobiDB-lite"/>
    </source>
</evidence>
<dbReference type="InterPro" id="IPR001837">
    <property type="entry name" value="Adenylate_cyclase-assoc_CAP"/>
</dbReference>
<organism evidence="7 8">
    <name type="scientific">Coprinopsis cinerea (strain Okayama-7 / 130 / ATCC MYA-4618 / FGSC 9003)</name>
    <name type="common">Inky cap fungus</name>
    <name type="synonym">Hormographiella aspergillata</name>
    <dbReference type="NCBI Taxonomy" id="240176"/>
    <lineage>
        <taxon>Eukaryota</taxon>
        <taxon>Fungi</taxon>
        <taxon>Dikarya</taxon>
        <taxon>Basidiomycota</taxon>
        <taxon>Agaricomycotina</taxon>
        <taxon>Agaricomycetes</taxon>
        <taxon>Agaricomycetidae</taxon>
        <taxon>Agaricales</taxon>
        <taxon>Agaricineae</taxon>
        <taxon>Psathyrellaceae</taxon>
        <taxon>Coprinopsis</taxon>
    </lineage>
</organism>
<dbReference type="InterPro" id="IPR017901">
    <property type="entry name" value="C-CAP_CF_C-like"/>
</dbReference>
<dbReference type="GeneID" id="6010189"/>
<feature type="region of interest" description="Disordered" evidence="5">
    <location>
        <begin position="310"/>
        <end position="351"/>
    </location>
</feature>
<dbReference type="FunFam" id="1.25.40.330:FF:000001">
    <property type="entry name" value="Adenylyl cyclase-associated protein"/>
    <property type="match status" value="1"/>
</dbReference>
<dbReference type="InParanoid" id="A8NH62"/>
<dbReference type="InterPro" id="IPR036222">
    <property type="entry name" value="CAP_N_sf"/>
</dbReference>
<reference evidence="7 8" key="1">
    <citation type="journal article" date="2010" name="Proc. Natl. Acad. Sci. U.S.A.">
        <title>Insights into evolution of multicellular fungi from the assembled chromosomes of the mushroom Coprinopsis cinerea (Coprinus cinereus).</title>
        <authorList>
            <person name="Stajich J.E."/>
            <person name="Wilke S.K."/>
            <person name="Ahren D."/>
            <person name="Au C.H."/>
            <person name="Birren B.W."/>
            <person name="Borodovsky M."/>
            <person name="Burns C."/>
            <person name="Canback B."/>
            <person name="Casselton L.A."/>
            <person name="Cheng C.K."/>
            <person name="Deng J."/>
            <person name="Dietrich F.S."/>
            <person name="Fargo D.C."/>
            <person name="Farman M.L."/>
            <person name="Gathman A.C."/>
            <person name="Goldberg J."/>
            <person name="Guigo R."/>
            <person name="Hoegger P.J."/>
            <person name="Hooker J.B."/>
            <person name="Huggins A."/>
            <person name="James T.Y."/>
            <person name="Kamada T."/>
            <person name="Kilaru S."/>
            <person name="Kodira C."/>
            <person name="Kues U."/>
            <person name="Kupfer D."/>
            <person name="Kwan H.S."/>
            <person name="Lomsadze A."/>
            <person name="Li W."/>
            <person name="Lilly W.W."/>
            <person name="Ma L.J."/>
            <person name="Mackey A.J."/>
            <person name="Manning G."/>
            <person name="Martin F."/>
            <person name="Muraguchi H."/>
            <person name="Natvig D.O."/>
            <person name="Palmerini H."/>
            <person name="Ramesh M.A."/>
            <person name="Rehmeyer C.J."/>
            <person name="Roe B.A."/>
            <person name="Shenoy N."/>
            <person name="Stanke M."/>
            <person name="Ter-Hovhannisyan V."/>
            <person name="Tunlid A."/>
            <person name="Velagapudi R."/>
            <person name="Vision T.J."/>
            <person name="Zeng Q."/>
            <person name="Zolan M.E."/>
            <person name="Pukkila P.J."/>
        </authorList>
    </citation>
    <scope>NUCLEOTIDE SEQUENCE [LARGE SCALE GENOMIC DNA]</scope>
    <source>
        <strain evidence="8">Okayama-7 / 130 / ATCC MYA-4618 / FGSC 9003</strain>
    </source>
</reference>
<dbReference type="Pfam" id="PF21938">
    <property type="entry name" value="CAP_N"/>
    <property type="match status" value="1"/>
</dbReference>
<name>A8NH62_COPC7</name>
<dbReference type="InterPro" id="IPR016098">
    <property type="entry name" value="CAP/MinC_C"/>
</dbReference>
<comment type="similarity">
    <text evidence="1 4">Belongs to the CAP family.</text>
</comment>
<dbReference type="GO" id="GO:0007015">
    <property type="term" value="P:actin filament organization"/>
    <property type="evidence" value="ECO:0007669"/>
    <property type="project" value="TreeGrafter"/>
</dbReference>
<dbReference type="PROSITE" id="PS51329">
    <property type="entry name" value="C_CAP_COFACTOR_C"/>
    <property type="match status" value="1"/>
</dbReference>
<dbReference type="InterPro" id="IPR013992">
    <property type="entry name" value="Adenylate_cyclase-assoc_CAP_N"/>
</dbReference>
<dbReference type="Pfam" id="PF01213">
    <property type="entry name" value="CAP_N-CM"/>
    <property type="match status" value="1"/>
</dbReference>
<dbReference type="Gene3D" id="1.25.40.330">
    <property type="entry name" value="Adenylate cyclase-associated CAP, N-terminal domain"/>
    <property type="match status" value="1"/>
</dbReference>
<evidence type="ECO:0000259" key="6">
    <source>
        <dbReference type="PROSITE" id="PS51329"/>
    </source>
</evidence>
<dbReference type="Gene3D" id="2.160.20.70">
    <property type="match status" value="1"/>
</dbReference>
<feature type="domain" description="C-CAP/cofactor C-like" evidence="6">
    <location>
        <begin position="341"/>
        <end position="489"/>
    </location>
</feature>
<dbReference type="VEuPathDB" id="FungiDB:CC1G_03908"/>
<evidence type="ECO:0000256" key="3">
    <source>
        <dbReference type="ARBA" id="ARBA00072052"/>
    </source>
</evidence>